<evidence type="ECO:0000259" key="1">
    <source>
        <dbReference type="PROSITE" id="PS51186"/>
    </source>
</evidence>
<keyword evidence="2" id="KW-0808">Transferase</keyword>
<keyword evidence="3" id="KW-1185">Reference proteome</keyword>
<geneLocation type="plasmid" evidence="2 3">
    <name>pCHA6605.01</name>
</geneLocation>
<dbReference type="OrthoDB" id="9789603at2"/>
<dbReference type="Pfam" id="PF13508">
    <property type="entry name" value="Acetyltransf_7"/>
    <property type="match status" value="1"/>
</dbReference>
<dbReference type="PATRIC" id="fig|1173020.3.peg.7115"/>
<name>K9URF0_CHAP6</name>
<dbReference type="GO" id="GO:0016747">
    <property type="term" value="F:acyltransferase activity, transferring groups other than amino-acyl groups"/>
    <property type="evidence" value="ECO:0007669"/>
    <property type="project" value="InterPro"/>
</dbReference>
<dbReference type="Gene3D" id="3.40.630.30">
    <property type="match status" value="1"/>
</dbReference>
<dbReference type="eggNOG" id="COG0456">
    <property type="taxonomic scope" value="Bacteria"/>
</dbReference>
<dbReference type="SUPFAM" id="SSF55729">
    <property type="entry name" value="Acyl-CoA N-acyltransferases (Nat)"/>
    <property type="match status" value="1"/>
</dbReference>
<sequence length="158" mass="17953">MIRSIAPDDTAALIALAKAAIPFEPNEIEELSDLLTRHFDDAVNSHDFWLTDDDNGLVSVVYVAPERMTQGTWNLYLIAVHPDRQQQGRGTAILAHVEQMLAKRGERLLLVETAGTEDFEYVRAFYRHQGYVEEARIRDFYADSVDKIVFRKQLSADG</sequence>
<dbReference type="HOGENOM" id="CLU_115356_0_0_3"/>
<dbReference type="InterPro" id="IPR016181">
    <property type="entry name" value="Acyl_CoA_acyltransferase"/>
</dbReference>
<accession>K9URF0</accession>
<dbReference type="InterPro" id="IPR000182">
    <property type="entry name" value="GNAT_dom"/>
</dbReference>
<feature type="domain" description="N-acetyltransferase" evidence="1">
    <location>
        <begin position="1"/>
        <end position="155"/>
    </location>
</feature>
<reference evidence="2 3" key="1">
    <citation type="submission" date="2012-05" db="EMBL/GenBank/DDBJ databases">
        <title>Noncontiguous Finished plasmid 1 of genome of Chamaesiphon sp. PCC 6605.</title>
        <authorList>
            <consortium name="US DOE Joint Genome Institute"/>
            <person name="Gugger M."/>
            <person name="Coursin T."/>
            <person name="Rippka R."/>
            <person name="Tandeau De Marsac N."/>
            <person name="Huntemann M."/>
            <person name="Wei C.-L."/>
            <person name="Han J."/>
            <person name="Detter J.C."/>
            <person name="Han C."/>
            <person name="Tapia R."/>
            <person name="Chen A."/>
            <person name="Kyrpides N."/>
            <person name="Mavromatis K."/>
            <person name="Markowitz V."/>
            <person name="Szeto E."/>
            <person name="Ivanova N."/>
            <person name="Pagani I."/>
            <person name="Pati A."/>
            <person name="Goodwin L."/>
            <person name="Nordberg H.P."/>
            <person name="Cantor M.N."/>
            <person name="Hua S.X."/>
            <person name="Woyke T."/>
            <person name="Kerfeld C.A."/>
        </authorList>
    </citation>
    <scope>NUCLEOTIDE SEQUENCE [LARGE SCALE GENOMIC DNA]</scope>
    <source>
        <strain evidence="3">ATCC 27169 / PCC 6605</strain>
        <plasmid evidence="3">Plasmid pCHA6605.01</plasmid>
    </source>
</reference>
<dbReference type="AlphaFoldDB" id="K9URF0"/>
<dbReference type="Proteomes" id="UP000010366">
    <property type="component" value="Plasmid pCHA6605.01"/>
</dbReference>
<dbReference type="KEGG" id="cmp:Cha6605_6212"/>
<dbReference type="EMBL" id="CP003601">
    <property type="protein sequence ID" value="AFY97041.1"/>
    <property type="molecule type" value="Genomic_DNA"/>
</dbReference>
<dbReference type="PROSITE" id="PS51186">
    <property type="entry name" value="GNAT"/>
    <property type="match status" value="1"/>
</dbReference>
<proteinExistence type="predicted"/>
<evidence type="ECO:0000313" key="2">
    <source>
        <dbReference type="EMBL" id="AFY97041.1"/>
    </source>
</evidence>
<gene>
    <name evidence="2" type="ORF">Cha6605_6212</name>
</gene>
<organism evidence="2 3">
    <name type="scientific">Chamaesiphon minutus (strain ATCC 27169 / PCC 6605)</name>
    <dbReference type="NCBI Taxonomy" id="1173020"/>
    <lineage>
        <taxon>Bacteria</taxon>
        <taxon>Bacillati</taxon>
        <taxon>Cyanobacteriota</taxon>
        <taxon>Cyanophyceae</taxon>
        <taxon>Gomontiellales</taxon>
        <taxon>Chamaesiphonaceae</taxon>
        <taxon>Chamaesiphon</taxon>
    </lineage>
</organism>
<protein>
    <submittedName>
        <fullName evidence="2">Acetyltransferase</fullName>
    </submittedName>
</protein>
<keyword evidence="2" id="KW-0614">Plasmid</keyword>
<evidence type="ECO:0000313" key="3">
    <source>
        <dbReference type="Proteomes" id="UP000010366"/>
    </source>
</evidence>
<dbReference type="RefSeq" id="WP_015328926.1">
    <property type="nucleotide sequence ID" value="NC_020053.1"/>
</dbReference>
<dbReference type="CDD" id="cd04301">
    <property type="entry name" value="NAT_SF"/>
    <property type="match status" value="1"/>
</dbReference>